<proteinExistence type="predicted"/>
<keyword evidence="1" id="KW-0547">Nucleotide-binding</keyword>
<protein>
    <submittedName>
        <fullName evidence="1">DNA primase/helicase</fullName>
    </submittedName>
</protein>
<sequence length="223" mass="25676">MSKDYIEPRLWLAQAQALLPGADDKIIHKGCGDRPSLFIKNDDDRYWAWCHRCRRPGLKLKQVPRIKQKLATKTGWMPETMQPIVQAIVEQPYNFRDLFTRFDLAPYITLLKFSPETKRVYFPDDSGSYLGLDATFLANARFYSPVQRNLAIRIQRTGGTLLITGSLSLYLRQVHGGDDAILVMNRAAEKAALAALISYMDVYDRFIFMRVSDEFKRECSPFV</sequence>
<name>A0A5Q2F3J3_9CAUD</name>
<keyword evidence="1" id="KW-0067">ATP-binding</keyword>
<evidence type="ECO:0000313" key="1">
    <source>
        <dbReference type="EMBL" id="QGF20955.1"/>
    </source>
</evidence>
<accession>A0A5Q2F3J3</accession>
<keyword evidence="1" id="KW-0347">Helicase</keyword>
<dbReference type="Proteomes" id="UP000355922">
    <property type="component" value="Segment"/>
</dbReference>
<gene>
    <name evidence="1" type="ORF">MA13_gp11</name>
</gene>
<reference evidence="1 2" key="1">
    <citation type="submission" date="2019-09" db="EMBL/GenBank/DDBJ databases">
        <authorList>
            <person name="Zaczek-Moczydlowska M."/>
        </authorList>
    </citation>
    <scope>NUCLEOTIDE SEQUENCE [LARGE SCALE GENOMIC DNA]</scope>
</reference>
<dbReference type="EMBL" id="MN509793">
    <property type="protein sequence ID" value="QGF20955.1"/>
    <property type="molecule type" value="Genomic_DNA"/>
</dbReference>
<evidence type="ECO:0000313" key="2">
    <source>
        <dbReference type="Proteomes" id="UP000355922"/>
    </source>
</evidence>
<keyword evidence="1" id="KW-0378">Hydrolase</keyword>
<dbReference type="GO" id="GO:0004386">
    <property type="term" value="F:helicase activity"/>
    <property type="evidence" value="ECO:0007669"/>
    <property type="project" value="UniProtKB-KW"/>
</dbReference>
<keyword evidence="2" id="KW-1185">Reference proteome</keyword>
<organism evidence="1 2">
    <name type="scientific">Pectobacterium phage MA13</name>
    <dbReference type="NCBI Taxonomy" id="2662284"/>
    <lineage>
        <taxon>Viruses</taxon>
        <taxon>Duplodnaviria</taxon>
        <taxon>Heunggongvirae</taxon>
        <taxon>Uroviricota</taxon>
        <taxon>Caudoviricetes</taxon>
        <taxon>Autographivirales</taxon>
        <taxon>Autonotataviridae</taxon>
        <taxon>Melnykvirinae</taxon>
        <taxon>Daeravirus</taxon>
        <taxon>Daeravirus MA13</taxon>
    </lineage>
</organism>